<dbReference type="RefSeq" id="WP_114450665.1">
    <property type="nucleotide sequence ID" value="NZ_QPHM01000003.1"/>
</dbReference>
<dbReference type="EMBL" id="QPHM01000003">
    <property type="protein sequence ID" value="RCU44491.1"/>
    <property type="molecule type" value="Genomic_DNA"/>
</dbReference>
<sequence>MSQPPATKEDGKRQAGVLSAYEPVSDRVKRDGGTVGGGELAFDLYRRSIDQLFELVTLRESQPGSDAGILNTAIDAQQAQITRLEASATEAERYPGELFSSLLGNTGSPILGAMPEAVGMEPADIVLFRGKSTERKFESFRQLFGDVAEEGVVVSTKHVAEDIVGSVEASPLTLIDCTSSDHSSTPDGAEIRHVHGGNLTQLGTELLTVLDSEGQSGDRLVGLYSLDQLGSSKSDGVRDRFLNVLTGKLRSRGVGALVAVGSLAEDEDDWSRHFDYTITHRQGPRGADEVRVSGKCGTEECWRPVQLE</sequence>
<keyword evidence="3" id="KW-1185">Reference proteome</keyword>
<gene>
    <name evidence="2" type="ORF">DU504_17315</name>
</gene>
<organism evidence="2 3">
    <name type="scientific">Haloplanus salinus</name>
    <dbReference type="NCBI Taxonomy" id="1126245"/>
    <lineage>
        <taxon>Archaea</taxon>
        <taxon>Methanobacteriati</taxon>
        <taxon>Methanobacteriota</taxon>
        <taxon>Stenosarchaea group</taxon>
        <taxon>Halobacteria</taxon>
        <taxon>Halobacteriales</taxon>
        <taxon>Haloferacaceae</taxon>
        <taxon>Haloplanus</taxon>
    </lineage>
</organism>
<name>A0A368N4K8_9EURY</name>
<dbReference type="InterPro" id="IPR055927">
    <property type="entry name" value="DUF7504"/>
</dbReference>
<evidence type="ECO:0000256" key="1">
    <source>
        <dbReference type="SAM" id="MobiDB-lite"/>
    </source>
</evidence>
<dbReference type="Pfam" id="PF24336">
    <property type="entry name" value="DUF7504"/>
    <property type="match status" value="1"/>
</dbReference>
<evidence type="ECO:0000313" key="3">
    <source>
        <dbReference type="Proteomes" id="UP000252189"/>
    </source>
</evidence>
<dbReference type="Proteomes" id="UP000252189">
    <property type="component" value="Unassembled WGS sequence"/>
</dbReference>
<proteinExistence type="predicted"/>
<evidence type="ECO:0008006" key="4">
    <source>
        <dbReference type="Google" id="ProtNLM"/>
    </source>
</evidence>
<reference evidence="2 3" key="1">
    <citation type="submission" date="2018-07" db="EMBL/GenBank/DDBJ databases">
        <title>Genome sequences of Haloplanus salinus JCM 18368T.</title>
        <authorList>
            <person name="Kim Y.B."/>
            <person name="Roh S.W."/>
        </authorList>
    </citation>
    <scope>NUCLEOTIDE SEQUENCE [LARGE SCALE GENOMIC DNA]</scope>
    <source>
        <strain evidence="2 3">JCM 18368</strain>
    </source>
</reference>
<protein>
    <recommendedName>
        <fullName evidence="4">KaiC-like domain-containing protein</fullName>
    </recommendedName>
</protein>
<evidence type="ECO:0000313" key="2">
    <source>
        <dbReference type="EMBL" id="RCU44491.1"/>
    </source>
</evidence>
<dbReference type="AlphaFoldDB" id="A0A368N4K8"/>
<feature type="region of interest" description="Disordered" evidence="1">
    <location>
        <begin position="1"/>
        <end position="22"/>
    </location>
</feature>
<accession>A0A368N4K8</accession>
<comment type="caution">
    <text evidence="2">The sequence shown here is derived from an EMBL/GenBank/DDBJ whole genome shotgun (WGS) entry which is preliminary data.</text>
</comment>